<accession>A0A0X1U7R6</accession>
<dbReference type="Proteomes" id="UP000068026">
    <property type="component" value="Chromosome"/>
</dbReference>
<reference evidence="4" key="4">
    <citation type="submission" date="2016-11" db="EMBL/GenBank/DDBJ databases">
        <authorList>
            <person name="Jaros S."/>
            <person name="Januszkiewicz K."/>
            <person name="Wedrychowicz H."/>
        </authorList>
    </citation>
    <scope>NUCLEOTIDE SEQUENCE [LARGE SCALE GENOMIC DNA]</scope>
    <source>
        <strain evidence="4">DSM 1682</strain>
    </source>
</reference>
<evidence type="ECO:0000313" key="3">
    <source>
        <dbReference type="Proteomes" id="UP000068026"/>
    </source>
</evidence>
<sequence length="113" mass="13086">MNIYNAILHTENHLDKGDKIINDFYKLLDGVKCVVAENIFASVFSIIGSDDPKYKEAIYLLEQDEMDGSYIDERERFDKDWEDGEYFSDESILIEKEFVEIVELIGCMGNDLS</sequence>
<dbReference type="EMBL" id="FQUA01000004">
    <property type="protein sequence ID" value="SHE60158.1"/>
    <property type="molecule type" value="Genomic_DNA"/>
</dbReference>
<name>A0A0X1U7R6_ANAPI</name>
<dbReference type="RefSeq" id="WP_066049432.1">
    <property type="nucleotide sequence ID" value="NZ_CP014223.1"/>
</dbReference>
<protein>
    <submittedName>
        <fullName evidence="2">Uncharacterized protein</fullName>
    </submittedName>
</protein>
<evidence type="ECO:0000313" key="2">
    <source>
        <dbReference type="EMBL" id="SHE60158.1"/>
    </source>
</evidence>
<dbReference type="AlphaFoldDB" id="A0A0X1U7R6"/>
<gene>
    <name evidence="1" type="ORF">CPRO_13800</name>
    <name evidence="2" type="ORF">SAMN02745151_01191</name>
</gene>
<reference evidence="1 3" key="1">
    <citation type="journal article" date="2016" name="Genome Announc.">
        <title>Complete Genome Sequence of the Amino Acid-Fermenting Clostridium propionicum X2 (DSM 1682).</title>
        <authorList>
            <person name="Poehlein A."/>
            <person name="Schlien K."/>
            <person name="Chowdhury N.P."/>
            <person name="Gottschalk G."/>
            <person name="Buckel W."/>
            <person name="Daniel R."/>
        </authorList>
    </citation>
    <scope>NUCLEOTIDE SEQUENCE [LARGE SCALE GENOMIC DNA]</scope>
    <source>
        <strain evidence="1 3">X2</strain>
    </source>
</reference>
<dbReference type="Proteomes" id="UP000184204">
    <property type="component" value="Unassembled WGS sequence"/>
</dbReference>
<proteinExistence type="predicted"/>
<dbReference type="KEGG" id="cpro:CPRO_13800"/>
<evidence type="ECO:0000313" key="4">
    <source>
        <dbReference type="Proteomes" id="UP000184204"/>
    </source>
</evidence>
<keyword evidence="3" id="KW-1185">Reference proteome</keyword>
<dbReference type="OrthoDB" id="2087762at2"/>
<reference evidence="2" key="3">
    <citation type="submission" date="2016-11" db="EMBL/GenBank/DDBJ databases">
        <authorList>
            <person name="Varghese N."/>
            <person name="Submissions S."/>
        </authorList>
    </citation>
    <scope>NUCLEOTIDE SEQUENCE</scope>
    <source>
        <strain evidence="2">DSM 1682</strain>
    </source>
</reference>
<evidence type="ECO:0000313" key="1">
    <source>
        <dbReference type="EMBL" id="AMJ40973.1"/>
    </source>
</evidence>
<reference evidence="3" key="2">
    <citation type="submission" date="2016-01" db="EMBL/GenBank/DDBJ databases">
        <authorList>
            <person name="Poehlein A."/>
            <person name="Schlien K."/>
            <person name="Gottschalk G."/>
            <person name="Buckel W."/>
            <person name="Daniel R."/>
        </authorList>
    </citation>
    <scope>NUCLEOTIDE SEQUENCE [LARGE SCALE GENOMIC DNA]</scope>
    <source>
        <strain evidence="3">X2</strain>
    </source>
</reference>
<dbReference type="EMBL" id="CP014223">
    <property type="protein sequence ID" value="AMJ40973.1"/>
    <property type="molecule type" value="Genomic_DNA"/>
</dbReference>
<organism evidence="2 4">
    <name type="scientific">Anaerotignum propionicum DSM 1682</name>
    <dbReference type="NCBI Taxonomy" id="991789"/>
    <lineage>
        <taxon>Bacteria</taxon>
        <taxon>Bacillati</taxon>
        <taxon>Bacillota</taxon>
        <taxon>Clostridia</taxon>
        <taxon>Lachnospirales</taxon>
        <taxon>Anaerotignaceae</taxon>
        <taxon>Anaerotignum</taxon>
    </lineage>
</organism>